<keyword evidence="2" id="KW-1185">Reference proteome</keyword>
<accession>A0A026W6R8</accession>
<dbReference type="Proteomes" id="UP000053097">
    <property type="component" value="Unassembled WGS sequence"/>
</dbReference>
<evidence type="ECO:0000313" key="1">
    <source>
        <dbReference type="EMBL" id="EZA50724.1"/>
    </source>
</evidence>
<protein>
    <submittedName>
        <fullName evidence="1">Uncharacterized protein</fullName>
    </submittedName>
</protein>
<dbReference type="AlphaFoldDB" id="A0A026W6R8"/>
<sequence length="287" mass="33489">MTRDAQQAEITEDLQCFTREFFQIAVHHVELLKGPVHAEETVLLDQLQWRVDKFQYSHVQWIQSGIFLKITRPFLRDPSLCSLSMSRRARWSRLKVIYEGSFNLRSDLKNEREEHRKRYTNVSPCIFRTFCMWFLDEAAVKTESRLGGKEKGSLRSARISNQSPWGNYFQSFSVVGLDLSVKSSNTFILLHTSHSILCDVLTSLQHRFTCQGHVVPASLLHHATFITSSFNLNLFGIFNEYFLFWILSSFVAEWSRSPPPIPSFCRALDPRRHRRHRETHYALVCCG</sequence>
<gene>
    <name evidence="1" type="ORF">X777_10774</name>
</gene>
<organism evidence="1 2">
    <name type="scientific">Ooceraea biroi</name>
    <name type="common">Clonal raider ant</name>
    <name type="synonym">Cerapachys biroi</name>
    <dbReference type="NCBI Taxonomy" id="2015173"/>
    <lineage>
        <taxon>Eukaryota</taxon>
        <taxon>Metazoa</taxon>
        <taxon>Ecdysozoa</taxon>
        <taxon>Arthropoda</taxon>
        <taxon>Hexapoda</taxon>
        <taxon>Insecta</taxon>
        <taxon>Pterygota</taxon>
        <taxon>Neoptera</taxon>
        <taxon>Endopterygota</taxon>
        <taxon>Hymenoptera</taxon>
        <taxon>Apocrita</taxon>
        <taxon>Aculeata</taxon>
        <taxon>Formicoidea</taxon>
        <taxon>Formicidae</taxon>
        <taxon>Dorylinae</taxon>
        <taxon>Ooceraea</taxon>
    </lineage>
</organism>
<proteinExistence type="predicted"/>
<name>A0A026W6R8_OOCBI</name>
<dbReference type="EMBL" id="KK107447">
    <property type="protein sequence ID" value="EZA50724.1"/>
    <property type="molecule type" value="Genomic_DNA"/>
</dbReference>
<reference evidence="1 2" key="1">
    <citation type="journal article" date="2014" name="Curr. Biol.">
        <title>The genome of the clonal raider ant Cerapachys biroi.</title>
        <authorList>
            <person name="Oxley P.R."/>
            <person name="Ji L."/>
            <person name="Fetter-Pruneda I."/>
            <person name="McKenzie S.K."/>
            <person name="Li C."/>
            <person name="Hu H."/>
            <person name="Zhang G."/>
            <person name="Kronauer D.J."/>
        </authorList>
    </citation>
    <scope>NUCLEOTIDE SEQUENCE [LARGE SCALE GENOMIC DNA]</scope>
</reference>
<evidence type="ECO:0000313" key="2">
    <source>
        <dbReference type="Proteomes" id="UP000053097"/>
    </source>
</evidence>